<accession>A0AAP0AXW8</accession>
<evidence type="ECO:0000256" key="1">
    <source>
        <dbReference type="SAM" id="MobiDB-lite"/>
    </source>
</evidence>
<feature type="compositionally biased region" description="Polar residues" evidence="1">
    <location>
        <begin position="9"/>
        <end position="19"/>
    </location>
</feature>
<proteinExistence type="predicted"/>
<dbReference type="EMBL" id="JBBWWQ010000019">
    <property type="protein sequence ID" value="KAK8918700.1"/>
    <property type="molecule type" value="Genomic_DNA"/>
</dbReference>
<dbReference type="Proteomes" id="UP001418222">
    <property type="component" value="Unassembled WGS sequence"/>
</dbReference>
<reference evidence="2 3" key="1">
    <citation type="journal article" date="2022" name="Nat. Plants">
        <title>Genomes of leafy and leafless Platanthera orchids illuminate the evolution of mycoheterotrophy.</title>
        <authorList>
            <person name="Li M.H."/>
            <person name="Liu K.W."/>
            <person name="Li Z."/>
            <person name="Lu H.C."/>
            <person name="Ye Q.L."/>
            <person name="Zhang D."/>
            <person name="Wang J.Y."/>
            <person name="Li Y.F."/>
            <person name="Zhong Z.M."/>
            <person name="Liu X."/>
            <person name="Yu X."/>
            <person name="Liu D.K."/>
            <person name="Tu X.D."/>
            <person name="Liu B."/>
            <person name="Hao Y."/>
            <person name="Liao X.Y."/>
            <person name="Jiang Y.T."/>
            <person name="Sun W.H."/>
            <person name="Chen J."/>
            <person name="Chen Y.Q."/>
            <person name="Ai Y."/>
            <person name="Zhai J.W."/>
            <person name="Wu S.S."/>
            <person name="Zhou Z."/>
            <person name="Hsiao Y.Y."/>
            <person name="Wu W.L."/>
            <person name="Chen Y.Y."/>
            <person name="Lin Y.F."/>
            <person name="Hsu J.L."/>
            <person name="Li C.Y."/>
            <person name="Wang Z.W."/>
            <person name="Zhao X."/>
            <person name="Zhong W.Y."/>
            <person name="Ma X.K."/>
            <person name="Ma L."/>
            <person name="Huang J."/>
            <person name="Chen G.Z."/>
            <person name="Huang M.Z."/>
            <person name="Huang L."/>
            <person name="Peng D.H."/>
            <person name="Luo Y.B."/>
            <person name="Zou S.Q."/>
            <person name="Chen S.P."/>
            <person name="Lan S."/>
            <person name="Tsai W.C."/>
            <person name="Van de Peer Y."/>
            <person name="Liu Z.J."/>
        </authorList>
    </citation>
    <scope>NUCLEOTIDE SEQUENCE [LARGE SCALE GENOMIC DNA]</scope>
    <source>
        <strain evidence="2">Lor287</strain>
    </source>
</reference>
<organism evidence="2 3">
    <name type="scientific">Platanthera zijinensis</name>
    <dbReference type="NCBI Taxonomy" id="2320716"/>
    <lineage>
        <taxon>Eukaryota</taxon>
        <taxon>Viridiplantae</taxon>
        <taxon>Streptophyta</taxon>
        <taxon>Embryophyta</taxon>
        <taxon>Tracheophyta</taxon>
        <taxon>Spermatophyta</taxon>
        <taxon>Magnoliopsida</taxon>
        <taxon>Liliopsida</taxon>
        <taxon>Asparagales</taxon>
        <taxon>Orchidaceae</taxon>
        <taxon>Orchidoideae</taxon>
        <taxon>Orchideae</taxon>
        <taxon>Orchidinae</taxon>
        <taxon>Platanthera</taxon>
    </lineage>
</organism>
<gene>
    <name evidence="2" type="ORF">KSP39_PZI020998</name>
</gene>
<comment type="caution">
    <text evidence="2">The sequence shown here is derived from an EMBL/GenBank/DDBJ whole genome shotgun (WGS) entry which is preliminary data.</text>
</comment>
<sequence length="100" mass="10774">MAKRDVDQSGEQSEGSENTVYEIRPDDVFSEDDGQEEEAYTCVVRRMVLTTPVNPEIGDSSQGSQLASRGLLQEVAACEPLSKGGRTDLSVRAARAVSPV</sequence>
<name>A0AAP0AXW8_9ASPA</name>
<evidence type="ECO:0000313" key="2">
    <source>
        <dbReference type="EMBL" id="KAK8918700.1"/>
    </source>
</evidence>
<keyword evidence="3" id="KW-1185">Reference proteome</keyword>
<dbReference type="AlphaFoldDB" id="A0AAP0AXW8"/>
<feature type="region of interest" description="Disordered" evidence="1">
    <location>
        <begin position="1"/>
        <end position="36"/>
    </location>
</feature>
<evidence type="ECO:0000313" key="3">
    <source>
        <dbReference type="Proteomes" id="UP001418222"/>
    </source>
</evidence>
<protein>
    <submittedName>
        <fullName evidence="2">Uncharacterized protein</fullName>
    </submittedName>
</protein>